<dbReference type="RefSeq" id="WP_382221571.1">
    <property type="nucleotide sequence ID" value="NZ_JBHTCA010000004.1"/>
</dbReference>
<dbReference type="PANTHER" id="PTHR30203:SF32">
    <property type="entry name" value="CATION EFFLUX SYSTEM PROTEIN CUSC"/>
    <property type="match status" value="1"/>
</dbReference>
<evidence type="ECO:0000313" key="4">
    <source>
        <dbReference type="EMBL" id="MFC7408780.1"/>
    </source>
</evidence>
<keyword evidence="2" id="KW-0449">Lipoprotein</keyword>
<keyword evidence="2" id="KW-0812">Transmembrane</keyword>
<dbReference type="PANTHER" id="PTHR30203">
    <property type="entry name" value="OUTER MEMBRANE CATION EFFLUX PROTEIN"/>
    <property type="match status" value="1"/>
</dbReference>
<proteinExistence type="inferred from homology"/>
<dbReference type="NCBIfam" id="TIGR01845">
    <property type="entry name" value="outer_NodT"/>
    <property type="match status" value="1"/>
</dbReference>
<dbReference type="SUPFAM" id="SSF56954">
    <property type="entry name" value="Outer membrane efflux proteins (OEP)"/>
    <property type="match status" value="1"/>
</dbReference>
<reference evidence="5" key="1">
    <citation type="journal article" date="2019" name="Int. J. Syst. Evol. Microbiol.">
        <title>The Global Catalogue of Microorganisms (GCM) 10K type strain sequencing project: providing services to taxonomists for standard genome sequencing and annotation.</title>
        <authorList>
            <consortium name="The Broad Institute Genomics Platform"/>
            <consortium name="The Broad Institute Genome Sequencing Center for Infectious Disease"/>
            <person name="Wu L."/>
            <person name="Ma J."/>
        </authorList>
    </citation>
    <scope>NUCLEOTIDE SEQUENCE [LARGE SCALE GENOMIC DNA]</scope>
    <source>
        <strain evidence="5">CGMCC 1.12371</strain>
    </source>
</reference>
<name>A0ABW2QN19_9BURK</name>
<keyword evidence="3" id="KW-0175">Coiled coil</keyword>
<protein>
    <submittedName>
        <fullName evidence="4">Efflux transporter outer membrane subunit</fullName>
    </submittedName>
</protein>
<evidence type="ECO:0000256" key="2">
    <source>
        <dbReference type="RuleBase" id="RU362097"/>
    </source>
</evidence>
<comment type="subcellular location">
    <subcellularLocation>
        <location evidence="2">Cell membrane</location>
        <topology evidence="2">Lipid-anchor</topology>
    </subcellularLocation>
</comment>
<keyword evidence="2" id="KW-0472">Membrane</keyword>
<dbReference type="EMBL" id="JBHTCA010000004">
    <property type="protein sequence ID" value="MFC7408780.1"/>
    <property type="molecule type" value="Genomic_DNA"/>
</dbReference>
<dbReference type="Gene3D" id="2.20.200.10">
    <property type="entry name" value="Outer membrane efflux proteins (OEP)"/>
    <property type="match status" value="1"/>
</dbReference>
<keyword evidence="2" id="KW-1134">Transmembrane beta strand</keyword>
<organism evidence="4 5">
    <name type="scientific">Hydrogenophaga atypica</name>
    <dbReference type="NCBI Taxonomy" id="249409"/>
    <lineage>
        <taxon>Bacteria</taxon>
        <taxon>Pseudomonadati</taxon>
        <taxon>Pseudomonadota</taxon>
        <taxon>Betaproteobacteria</taxon>
        <taxon>Burkholderiales</taxon>
        <taxon>Comamonadaceae</taxon>
        <taxon>Hydrogenophaga</taxon>
    </lineage>
</organism>
<dbReference type="Pfam" id="PF02321">
    <property type="entry name" value="OEP"/>
    <property type="match status" value="2"/>
</dbReference>
<sequence length="494" mass="51958">MIKFISPRAAFGVTPQGATPAVWQSQPGGVPGRVTSLGVLLLAGLLSACSQLPVYQRPAVDVPAAFPAATAPAATPARDLAWQDFVREPELRALIETAIANNRDLRVAVLQIEQARAQFQIRQADQLPTVNAAATGNRQPAANGDGISSTYTAGLALASWEIDLFGRVASLKEAALAQFLASEETRKAVQVSLVASVSSAWLGLQNTDDQIALTRQTLASRVDGLSLTKLRFDNGTATALDLRQAESLVASAQATLAQLQRQRAQEANALALLVGQGGALPPAATTRAPVFDAALPLAEVPVGLPSDVLLQRPDVRAAEQQLVVANAQIGAARAAFFPRISLTASVGTASNQLSNLFSSGSWGWTLAPQALLPIFDAGRNQAGLESAQAAQQIAVAQYEKAIQTAFKDVADALVAREPLAEQWRAQQALLTSEAERARLTDLRVNGGVASQLELLDAQRSLFSAQQALLQTRLALAQNQVALYKALGGGWKTPG</sequence>
<dbReference type="InterPro" id="IPR003423">
    <property type="entry name" value="OMP_efflux"/>
</dbReference>
<keyword evidence="2" id="KW-0564">Palmitate</keyword>
<accession>A0ABW2QN19</accession>
<comment type="caution">
    <text evidence="4">The sequence shown here is derived from an EMBL/GenBank/DDBJ whole genome shotgun (WGS) entry which is preliminary data.</text>
</comment>
<evidence type="ECO:0000256" key="1">
    <source>
        <dbReference type="ARBA" id="ARBA00007613"/>
    </source>
</evidence>
<evidence type="ECO:0000256" key="3">
    <source>
        <dbReference type="SAM" id="Coils"/>
    </source>
</evidence>
<dbReference type="Proteomes" id="UP001596501">
    <property type="component" value="Unassembled WGS sequence"/>
</dbReference>
<keyword evidence="5" id="KW-1185">Reference proteome</keyword>
<comment type="similarity">
    <text evidence="1 2">Belongs to the outer membrane factor (OMF) (TC 1.B.17) family.</text>
</comment>
<evidence type="ECO:0000313" key="5">
    <source>
        <dbReference type="Proteomes" id="UP001596501"/>
    </source>
</evidence>
<gene>
    <name evidence="4" type="ORF">ACFQPB_07900</name>
</gene>
<dbReference type="Gene3D" id="1.20.1600.10">
    <property type="entry name" value="Outer membrane efflux proteins (OEP)"/>
    <property type="match status" value="1"/>
</dbReference>
<feature type="coiled-coil region" evidence="3">
    <location>
        <begin position="242"/>
        <end position="269"/>
    </location>
</feature>
<dbReference type="InterPro" id="IPR010131">
    <property type="entry name" value="MdtP/NodT-like"/>
</dbReference>